<dbReference type="GO" id="GO:0051603">
    <property type="term" value="P:proteolysis involved in protein catabolic process"/>
    <property type="evidence" value="ECO:0007669"/>
    <property type="project" value="TreeGrafter"/>
</dbReference>
<keyword evidence="3" id="KW-0479">Metal-binding</keyword>
<keyword evidence="11" id="KW-1185">Reference proteome</keyword>
<dbReference type="InterPro" id="IPR050626">
    <property type="entry name" value="Peptidase_M16"/>
</dbReference>
<dbReference type="Proteomes" id="UP001211065">
    <property type="component" value="Unassembled WGS sequence"/>
</dbReference>
<accession>A0AAD5TV79</accession>
<evidence type="ECO:0000259" key="9">
    <source>
        <dbReference type="Pfam" id="PF16187"/>
    </source>
</evidence>
<dbReference type="GO" id="GO:0046872">
    <property type="term" value="F:metal ion binding"/>
    <property type="evidence" value="ECO:0007669"/>
    <property type="project" value="UniProtKB-KW"/>
</dbReference>
<gene>
    <name evidence="10" type="primary">IDE1_1</name>
    <name evidence="10" type="ORF">HK099_000213</name>
</gene>
<evidence type="ECO:0000256" key="2">
    <source>
        <dbReference type="ARBA" id="ARBA00022670"/>
    </source>
</evidence>
<evidence type="ECO:0000256" key="3">
    <source>
        <dbReference type="ARBA" id="ARBA00022723"/>
    </source>
</evidence>
<dbReference type="FunFam" id="3.30.830.10:FF:000004">
    <property type="entry name" value="Putative insulin-degrading enzyme"/>
    <property type="match status" value="1"/>
</dbReference>
<organism evidence="10 11">
    <name type="scientific">Clydaea vesicula</name>
    <dbReference type="NCBI Taxonomy" id="447962"/>
    <lineage>
        <taxon>Eukaryota</taxon>
        <taxon>Fungi</taxon>
        <taxon>Fungi incertae sedis</taxon>
        <taxon>Chytridiomycota</taxon>
        <taxon>Chytridiomycota incertae sedis</taxon>
        <taxon>Chytridiomycetes</taxon>
        <taxon>Lobulomycetales</taxon>
        <taxon>Lobulomycetaceae</taxon>
        <taxon>Clydaea</taxon>
    </lineage>
</organism>
<evidence type="ECO:0000313" key="11">
    <source>
        <dbReference type="Proteomes" id="UP001211065"/>
    </source>
</evidence>
<dbReference type="Pfam" id="PF05193">
    <property type="entry name" value="Peptidase_M16_C"/>
    <property type="match status" value="1"/>
</dbReference>
<dbReference type="InterPro" id="IPR011249">
    <property type="entry name" value="Metalloenz_LuxS/M16"/>
</dbReference>
<feature type="domain" description="Peptidase M16 C-terminal" evidence="8">
    <location>
        <begin position="189"/>
        <end position="368"/>
    </location>
</feature>
<dbReference type="InterPro" id="IPR032632">
    <property type="entry name" value="Peptidase_M16_M"/>
</dbReference>
<feature type="domain" description="Peptidase M16 N-terminal" evidence="7">
    <location>
        <begin position="28"/>
        <end position="160"/>
    </location>
</feature>
<dbReference type="Pfam" id="PF00675">
    <property type="entry name" value="Peptidase_M16"/>
    <property type="match status" value="1"/>
</dbReference>
<dbReference type="Gene3D" id="3.30.830.10">
    <property type="entry name" value="Metalloenzyme, LuxS/M16 peptidase-like"/>
    <property type="match status" value="2"/>
</dbReference>
<dbReference type="InterPro" id="IPR011765">
    <property type="entry name" value="Pept_M16_N"/>
</dbReference>
<evidence type="ECO:0000256" key="5">
    <source>
        <dbReference type="ARBA" id="ARBA00022833"/>
    </source>
</evidence>
<sequence length="429" mass="49272">MILFDDVEKPSIDERKYRHLKLDNDLEVLLISDKDTEKAAAALDVHVGQMCDPIECQGLAHFLEHLLFMYPVENDYSEYLSAHGGHSNAFTGLENTNYYFEVNQEFLEGALDRFAQFFLEPLFLESSTEREMNAVNSEHMKNIQQDAWRLHQLQRDLADPNHPYSKFGTGNLETLGEGPKQNGIEIRKVLLDFHKSIRIKYYSANIMRLVVLGKEPLDILTEWVVSRFSLVANKNIQVPSCVGHPLGTDQLGKVLFVKPVKDVRQLSLTFAFPDSEQHYLEKPEAYLSHLVGHESAGSILSVLKKKGWAMGLSSYGGSGGKNFDFFKVSIELTEEGEARYEEIIDICFQYFKMIKSAGAQEWVFKETQSLSQLNFRFKEKSRPSSYCSYVAGCMHKYKKEHILSGPTLLWEFDRALIEQYNNYLRPDNF</sequence>
<dbReference type="InterPro" id="IPR007863">
    <property type="entry name" value="Peptidase_M16_C"/>
</dbReference>
<comment type="similarity">
    <text evidence="1">Belongs to the peptidase M16 family.</text>
</comment>
<dbReference type="GO" id="GO:0005829">
    <property type="term" value="C:cytosol"/>
    <property type="evidence" value="ECO:0007669"/>
    <property type="project" value="TreeGrafter"/>
</dbReference>
<dbReference type="FunFam" id="3.30.830.10:FF:000005">
    <property type="entry name" value="nardilysin isoform X1"/>
    <property type="match status" value="1"/>
</dbReference>
<protein>
    <submittedName>
        <fullName evidence="10">Insulinase (Peptidase M16)</fullName>
    </submittedName>
</protein>
<evidence type="ECO:0000259" key="8">
    <source>
        <dbReference type="Pfam" id="PF05193"/>
    </source>
</evidence>
<dbReference type="Pfam" id="PF16187">
    <property type="entry name" value="Peptidase_M16_M"/>
    <property type="match status" value="1"/>
</dbReference>
<dbReference type="GO" id="GO:0043171">
    <property type="term" value="P:peptide catabolic process"/>
    <property type="evidence" value="ECO:0007669"/>
    <property type="project" value="TreeGrafter"/>
</dbReference>
<keyword evidence="6" id="KW-0482">Metalloprotease</keyword>
<dbReference type="GO" id="GO:0004222">
    <property type="term" value="F:metalloendopeptidase activity"/>
    <property type="evidence" value="ECO:0007669"/>
    <property type="project" value="TreeGrafter"/>
</dbReference>
<evidence type="ECO:0000256" key="4">
    <source>
        <dbReference type="ARBA" id="ARBA00022801"/>
    </source>
</evidence>
<dbReference type="EMBL" id="JADGJW010001038">
    <property type="protein sequence ID" value="KAJ3207689.1"/>
    <property type="molecule type" value="Genomic_DNA"/>
</dbReference>
<feature type="domain" description="Peptidase M16 middle/third" evidence="9">
    <location>
        <begin position="375"/>
        <end position="429"/>
    </location>
</feature>
<evidence type="ECO:0000259" key="7">
    <source>
        <dbReference type="Pfam" id="PF00675"/>
    </source>
</evidence>
<dbReference type="SUPFAM" id="SSF63411">
    <property type="entry name" value="LuxS/MPP-like metallohydrolase"/>
    <property type="match status" value="2"/>
</dbReference>
<evidence type="ECO:0000313" key="10">
    <source>
        <dbReference type="EMBL" id="KAJ3207689.1"/>
    </source>
</evidence>
<reference evidence="10" key="1">
    <citation type="submission" date="2020-05" db="EMBL/GenBank/DDBJ databases">
        <title>Phylogenomic resolution of chytrid fungi.</title>
        <authorList>
            <person name="Stajich J.E."/>
            <person name="Amses K."/>
            <person name="Simmons R."/>
            <person name="Seto K."/>
            <person name="Myers J."/>
            <person name="Bonds A."/>
            <person name="Quandt C.A."/>
            <person name="Barry K."/>
            <person name="Liu P."/>
            <person name="Grigoriev I."/>
            <person name="Longcore J.E."/>
            <person name="James T.Y."/>
        </authorList>
    </citation>
    <scope>NUCLEOTIDE SEQUENCE</scope>
    <source>
        <strain evidence="10">JEL0476</strain>
    </source>
</reference>
<name>A0AAD5TV79_9FUNG</name>
<evidence type="ECO:0000256" key="6">
    <source>
        <dbReference type="ARBA" id="ARBA00023049"/>
    </source>
</evidence>
<keyword evidence="2" id="KW-0645">Protease</keyword>
<dbReference type="GO" id="GO:0005739">
    <property type="term" value="C:mitochondrion"/>
    <property type="evidence" value="ECO:0007669"/>
    <property type="project" value="TreeGrafter"/>
</dbReference>
<dbReference type="PANTHER" id="PTHR43690">
    <property type="entry name" value="NARDILYSIN"/>
    <property type="match status" value="1"/>
</dbReference>
<keyword evidence="5" id="KW-0862">Zinc</keyword>
<dbReference type="PANTHER" id="PTHR43690:SF18">
    <property type="entry name" value="INSULIN-DEGRADING ENZYME-RELATED"/>
    <property type="match status" value="1"/>
</dbReference>
<comment type="caution">
    <text evidence="10">The sequence shown here is derived from an EMBL/GenBank/DDBJ whole genome shotgun (WGS) entry which is preliminary data.</text>
</comment>
<keyword evidence="4" id="KW-0378">Hydrolase</keyword>
<proteinExistence type="inferred from homology"/>
<dbReference type="AlphaFoldDB" id="A0AAD5TV79"/>
<evidence type="ECO:0000256" key="1">
    <source>
        <dbReference type="ARBA" id="ARBA00007261"/>
    </source>
</evidence>